<name>A0A9W9HLF7_9EURO</name>
<dbReference type="Pfam" id="PF00172">
    <property type="entry name" value="Zn_clus"/>
    <property type="match status" value="1"/>
</dbReference>
<dbReference type="Gene3D" id="4.10.240.10">
    <property type="entry name" value="Zn(2)-C6 fungal-type DNA-binding domain"/>
    <property type="match status" value="1"/>
</dbReference>
<dbReference type="PROSITE" id="PS50048">
    <property type="entry name" value="ZN2_CY6_FUNGAL_2"/>
    <property type="match status" value="1"/>
</dbReference>
<keyword evidence="1" id="KW-0479">Metal-binding</keyword>
<gene>
    <name evidence="8" type="ORF">N7492_009917</name>
</gene>
<evidence type="ECO:0000256" key="4">
    <source>
        <dbReference type="ARBA" id="ARBA00023163"/>
    </source>
</evidence>
<dbReference type="AlphaFoldDB" id="A0A9W9HLF7"/>
<dbReference type="GO" id="GO:0003677">
    <property type="term" value="F:DNA binding"/>
    <property type="evidence" value="ECO:0007669"/>
    <property type="project" value="UniProtKB-KW"/>
</dbReference>
<evidence type="ECO:0000256" key="6">
    <source>
        <dbReference type="SAM" id="MobiDB-lite"/>
    </source>
</evidence>
<dbReference type="Proteomes" id="UP001146351">
    <property type="component" value="Unassembled WGS sequence"/>
</dbReference>
<proteinExistence type="predicted"/>
<keyword evidence="4" id="KW-0804">Transcription</keyword>
<keyword evidence="9" id="KW-1185">Reference proteome</keyword>
<dbReference type="OrthoDB" id="2399539at2759"/>
<evidence type="ECO:0000256" key="1">
    <source>
        <dbReference type="ARBA" id="ARBA00022723"/>
    </source>
</evidence>
<evidence type="ECO:0000256" key="3">
    <source>
        <dbReference type="ARBA" id="ARBA00023125"/>
    </source>
</evidence>
<evidence type="ECO:0000256" key="2">
    <source>
        <dbReference type="ARBA" id="ARBA00023015"/>
    </source>
</evidence>
<dbReference type="GO" id="GO:0000981">
    <property type="term" value="F:DNA-binding transcription factor activity, RNA polymerase II-specific"/>
    <property type="evidence" value="ECO:0007669"/>
    <property type="project" value="InterPro"/>
</dbReference>
<dbReference type="PROSITE" id="PS00463">
    <property type="entry name" value="ZN2_CY6_FUNGAL_1"/>
    <property type="match status" value="1"/>
</dbReference>
<dbReference type="PANTHER" id="PTHR47431:SF4">
    <property type="entry name" value="ZN(II)2CYS6 TRANSCRIPTION FACTOR (EUROFUNG)"/>
    <property type="match status" value="1"/>
</dbReference>
<organism evidence="8 9">
    <name type="scientific">Penicillium capsulatum</name>
    <dbReference type="NCBI Taxonomy" id="69766"/>
    <lineage>
        <taxon>Eukaryota</taxon>
        <taxon>Fungi</taxon>
        <taxon>Dikarya</taxon>
        <taxon>Ascomycota</taxon>
        <taxon>Pezizomycotina</taxon>
        <taxon>Eurotiomycetes</taxon>
        <taxon>Eurotiomycetidae</taxon>
        <taxon>Eurotiales</taxon>
        <taxon>Aspergillaceae</taxon>
        <taxon>Penicillium</taxon>
    </lineage>
</organism>
<keyword evidence="3" id="KW-0238">DNA-binding</keyword>
<dbReference type="PANTHER" id="PTHR47431">
    <property type="entry name" value="ZN(II)2CYS6 TRANSCRIPTION FACTOR (EUROFUNG)-RELATED"/>
    <property type="match status" value="1"/>
</dbReference>
<reference evidence="8" key="2">
    <citation type="journal article" date="2023" name="IMA Fungus">
        <title>Comparative genomic study of the Penicillium genus elucidates a diverse pangenome and 15 lateral gene transfer events.</title>
        <authorList>
            <person name="Petersen C."/>
            <person name="Sorensen T."/>
            <person name="Nielsen M.R."/>
            <person name="Sondergaard T.E."/>
            <person name="Sorensen J.L."/>
            <person name="Fitzpatrick D.A."/>
            <person name="Frisvad J.C."/>
            <person name="Nielsen K.L."/>
        </authorList>
    </citation>
    <scope>NUCLEOTIDE SEQUENCE</scope>
    <source>
        <strain evidence="8">IBT 21917</strain>
    </source>
</reference>
<evidence type="ECO:0000256" key="5">
    <source>
        <dbReference type="ARBA" id="ARBA00023242"/>
    </source>
</evidence>
<evidence type="ECO:0000259" key="7">
    <source>
        <dbReference type="PROSITE" id="PS50048"/>
    </source>
</evidence>
<comment type="caution">
    <text evidence="8">The sequence shown here is derived from an EMBL/GenBank/DDBJ whole genome shotgun (WGS) entry which is preliminary data.</text>
</comment>
<dbReference type="CDD" id="cd12148">
    <property type="entry name" value="fungal_TF_MHR"/>
    <property type="match status" value="1"/>
</dbReference>
<dbReference type="CDD" id="cd00067">
    <property type="entry name" value="GAL4"/>
    <property type="match status" value="1"/>
</dbReference>
<feature type="compositionally biased region" description="Polar residues" evidence="6">
    <location>
        <begin position="62"/>
        <end position="79"/>
    </location>
</feature>
<feature type="domain" description="Zn(2)-C6 fungal-type" evidence="7">
    <location>
        <begin position="21"/>
        <end position="51"/>
    </location>
</feature>
<keyword evidence="5" id="KW-0539">Nucleus</keyword>
<dbReference type="InterPro" id="IPR007219">
    <property type="entry name" value="XnlR_reg_dom"/>
</dbReference>
<accession>A0A9W9HLF7</accession>
<dbReference type="SMART" id="SM00066">
    <property type="entry name" value="GAL4"/>
    <property type="match status" value="1"/>
</dbReference>
<dbReference type="GO" id="GO:0008270">
    <property type="term" value="F:zinc ion binding"/>
    <property type="evidence" value="ECO:0007669"/>
    <property type="project" value="InterPro"/>
</dbReference>
<evidence type="ECO:0000313" key="8">
    <source>
        <dbReference type="EMBL" id="KAJ5151622.1"/>
    </source>
</evidence>
<evidence type="ECO:0000313" key="9">
    <source>
        <dbReference type="Proteomes" id="UP001146351"/>
    </source>
</evidence>
<feature type="region of interest" description="Disordered" evidence="6">
    <location>
        <begin position="53"/>
        <end position="79"/>
    </location>
</feature>
<dbReference type="Pfam" id="PF04082">
    <property type="entry name" value="Fungal_trans"/>
    <property type="match status" value="1"/>
</dbReference>
<dbReference type="InterPro" id="IPR001138">
    <property type="entry name" value="Zn2Cys6_DnaBD"/>
</dbReference>
<dbReference type="SMART" id="SM00906">
    <property type="entry name" value="Fungal_trans"/>
    <property type="match status" value="1"/>
</dbReference>
<dbReference type="SUPFAM" id="SSF57701">
    <property type="entry name" value="Zn2/Cys6 DNA-binding domain"/>
    <property type="match status" value="1"/>
</dbReference>
<sequence>MPASMPSGSPSAKRATRSSLACAPCRLKHFRCDGNKPACDRCKADAKDCIYHPSRRRGNPKTKASQASSVASISENSPTTAPDIQVLDFSLAAHRSLSAEGGNSPRNADLHLISRYYDNFHAAHPCVLPQKVVRARFGETALQPLILVMKYIGSLFDNSTPSEPFQPNLQSALSEIRTRIRPVTGFDVQAILLYSVAVYWCNEPDQGVQLLDEAIRLAVNLGMNEKEYALQNGQNDQVLQECWRRTWWQIYITDAHIAGSTHTFAFRTARINMTVDLPCEEQEYETGTIPPPKALQDYENREFSSDEEISFSSFAELIGLTRGIDRALSPGSTSDIRLYANMCANSDTSVRAWHSLLPSSKRNLIRPDGSVDEVMFKALFIMHTYTVEVHRPLSSLTYSPIEAVSRCAPRAPSESLSCSNLTEREIHTTKCLAAIDQLDHLLTLPTNITSHSPFIICMIANVTIAHLSACRFVFGAEKLATSREKIRLTMGTLKRLSQYWILGKRTYREIGIIAREILCLESGNQQTSGSFILPRNDSPPVDLGALNLLPAVNFDFSTFFDSHMPGLLDDTPQLIL</sequence>
<keyword evidence="2" id="KW-0805">Transcription regulation</keyword>
<reference evidence="8" key="1">
    <citation type="submission" date="2022-11" db="EMBL/GenBank/DDBJ databases">
        <authorList>
            <person name="Petersen C."/>
        </authorList>
    </citation>
    <scope>NUCLEOTIDE SEQUENCE</scope>
    <source>
        <strain evidence="8">IBT 21917</strain>
    </source>
</reference>
<dbReference type="GO" id="GO:0006351">
    <property type="term" value="P:DNA-templated transcription"/>
    <property type="evidence" value="ECO:0007669"/>
    <property type="project" value="InterPro"/>
</dbReference>
<dbReference type="EMBL" id="JAPQKO010000008">
    <property type="protein sequence ID" value="KAJ5151622.1"/>
    <property type="molecule type" value="Genomic_DNA"/>
</dbReference>
<protein>
    <recommendedName>
        <fullName evidence="7">Zn(2)-C6 fungal-type domain-containing protein</fullName>
    </recommendedName>
</protein>
<dbReference type="InterPro" id="IPR036864">
    <property type="entry name" value="Zn2-C6_fun-type_DNA-bd_sf"/>
</dbReference>